<accession>A0A142DVX6</accession>
<gene>
    <name evidence="7" type="primary">PxGV-Korf15</name>
    <name evidence="6" type="synonym">PxGV-Corf15</name>
    <name evidence="8" type="synonym">PxGV-Morf15</name>
</gene>
<evidence type="ECO:0000256" key="3">
    <source>
        <dbReference type="ARBA" id="ARBA00022833"/>
    </source>
</evidence>
<sequence>MDRRPLEDLKNAFFLRYGKTLDENFSNYELNITNCVIIKDLLVIMKNFQMDYGDCFYKFERIVYELMVKMCQYAIVIGDGTLKFDCLLKYYKRNCPNIVFKISCDNLSLCDALISENVTSLNNMINAIRAQKEKIKKMYESTLPDHCSVCNEKCKLITACQHVFCYDCYIKSKALKNTCPVCRSCKNFTVGTRDRVDMVAEIEKKFKMQYPTPYSP</sequence>
<keyword evidence="2 4" id="KW-0863">Zinc-finger</keyword>
<name>A0A142DVX6_9BBAC</name>
<dbReference type="InterPro" id="IPR001841">
    <property type="entry name" value="Znf_RING"/>
</dbReference>
<dbReference type="SMART" id="SM00184">
    <property type="entry name" value="RING"/>
    <property type="match status" value="1"/>
</dbReference>
<dbReference type="PROSITE" id="PS50089">
    <property type="entry name" value="ZF_RING_2"/>
    <property type="match status" value="1"/>
</dbReference>
<evidence type="ECO:0000256" key="2">
    <source>
        <dbReference type="ARBA" id="ARBA00022771"/>
    </source>
</evidence>
<evidence type="ECO:0000313" key="7">
    <source>
        <dbReference type="EMBL" id="AMQ35744.1"/>
    </source>
</evidence>
<dbReference type="SUPFAM" id="SSF57850">
    <property type="entry name" value="RING/U-box"/>
    <property type="match status" value="1"/>
</dbReference>
<evidence type="ECO:0000313" key="6">
    <source>
        <dbReference type="EMBL" id="AMQ35627.1"/>
    </source>
</evidence>
<keyword evidence="3" id="KW-0862">Zinc</keyword>
<dbReference type="EMBL" id="KU529793">
    <property type="protein sequence ID" value="AMQ35861.1"/>
    <property type="molecule type" value="Genomic_DNA"/>
</dbReference>
<protein>
    <submittedName>
        <fullName evidence="6">PxGV-Corf15 protein</fullName>
    </submittedName>
    <submittedName>
        <fullName evidence="7">PxGV-Korf15 protein</fullName>
    </submittedName>
    <submittedName>
        <fullName evidence="8">PxGV-Morf15 protein</fullName>
    </submittedName>
</protein>
<dbReference type="Gene3D" id="3.30.40.10">
    <property type="entry name" value="Zinc/RING finger domain, C3HC4 (zinc finger)"/>
    <property type="match status" value="1"/>
</dbReference>
<dbReference type="PROSITE" id="PS00518">
    <property type="entry name" value="ZF_RING_1"/>
    <property type="match status" value="1"/>
</dbReference>
<dbReference type="EMBL" id="KU529792">
    <property type="protein sequence ID" value="AMQ35744.1"/>
    <property type="molecule type" value="Genomic_DNA"/>
</dbReference>
<dbReference type="InterPro" id="IPR017907">
    <property type="entry name" value="Znf_RING_CS"/>
</dbReference>
<reference evidence="7" key="1">
    <citation type="submission" date="2016-01" db="EMBL/GenBank/DDBJ databases">
        <title>Complete Genome Sequences of Four Plutella xylostella Granulovirus Isolates.</title>
        <authorList>
            <person name="Spence R.J."/>
            <person name="Noune C."/>
            <person name="Hauxwell C."/>
        </authorList>
    </citation>
    <scope>NUCLEOTIDE SEQUENCE</scope>
    <source>
        <strain evidence="6">PxGV_C</strain>
        <strain evidence="7">PxGV_K</strain>
        <strain evidence="8">PxGV_M</strain>
    </source>
</reference>
<dbReference type="InterPro" id="IPR013083">
    <property type="entry name" value="Znf_RING/FYVE/PHD"/>
</dbReference>
<feature type="domain" description="RING-type" evidence="5">
    <location>
        <begin position="147"/>
        <end position="183"/>
    </location>
</feature>
<proteinExistence type="predicted"/>
<evidence type="ECO:0000256" key="1">
    <source>
        <dbReference type="ARBA" id="ARBA00022723"/>
    </source>
</evidence>
<evidence type="ECO:0000256" key="4">
    <source>
        <dbReference type="PROSITE-ProRule" id="PRU00175"/>
    </source>
</evidence>
<organism evidence="7">
    <name type="scientific">Plutella xylostella granulovirus</name>
    <dbReference type="NCBI Taxonomy" id="98383"/>
    <lineage>
        <taxon>Viruses</taxon>
        <taxon>Viruses incertae sedis</taxon>
        <taxon>Naldaviricetes</taxon>
        <taxon>Lefavirales</taxon>
        <taxon>Baculoviridae</taxon>
        <taxon>Betabaculovirus</taxon>
        <taxon>Betabaculovirus pluxylostellae</taxon>
    </lineage>
</organism>
<evidence type="ECO:0000259" key="5">
    <source>
        <dbReference type="PROSITE" id="PS50089"/>
    </source>
</evidence>
<dbReference type="EMBL" id="KU529791">
    <property type="protein sequence ID" value="AMQ35627.1"/>
    <property type="molecule type" value="Genomic_DNA"/>
</dbReference>
<dbReference type="GO" id="GO:0008270">
    <property type="term" value="F:zinc ion binding"/>
    <property type="evidence" value="ECO:0007669"/>
    <property type="project" value="UniProtKB-KW"/>
</dbReference>
<keyword evidence="1" id="KW-0479">Metal-binding</keyword>
<evidence type="ECO:0000313" key="8">
    <source>
        <dbReference type="EMBL" id="AMQ35861.1"/>
    </source>
</evidence>